<reference evidence="1" key="1">
    <citation type="submission" date="2019-10" db="EMBL/GenBank/DDBJ databases">
        <authorList>
            <consortium name="DOE Joint Genome Institute"/>
            <person name="Kuo A."/>
            <person name="Miyauchi S."/>
            <person name="Kiss E."/>
            <person name="Drula E."/>
            <person name="Kohler A."/>
            <person name="Sanchez-Garcia M."/>
            <person name="Andreopoulos B."/>
            <person name="Barry K.W."/>
            <person name="Bonito G."/>
            <person name="Buee M."/>
            <person name="Carver A."/>
            <person name="Chen C."/>
            <person name="Cichocki N."/>
            <person name="Clum A."/>
            <person name="Culley D."/>
            <person name="Crous P.W."/>
            <person name="Fauchery L."/>
            <person name="Girlanda M."/>
            <person name="Hayes R."/>
            <person name="Keri Z."/>
            <person name="LaButti K."/>
            <person name="Lipzen A."/>
            <person name="Lombard V."/>
            <person name="Magnuson J."/>
            <person name="Maillard F."/>
            <person name="Morin E."/>
            <person name="Murat C."/>
            <person name="Nolan M."/>
            <person name="Ohm R."/>
            <person name="Pangilinan J."/>
            <person name="Pereira M."/>
            <person name="Perotto S."/>
            <person name="Peter M."/>
            <person name="Riley R."/>
            <person name="Sitrit Y."/>
            <person name="Stielow B."/>
            <person name="Szollosi G."/>
            <person name="Zifcakova L."/>
            <person name="Stursova M."/>
            <person name="Spatafora J.W."/>
            <person name="Tedersoo L."/>
            <person name="Vaario L.-M."/>
            <person name="Yamada A."/>
            <person name="Yan M."/>
            <person name="Wang P."/>
            <person name="Xu J."/>
            <person name="Bruns T."/>
            <person name="Baldrian P."/>
            <person name="Vilgalys R."/>
            <person name="Henrissat B."/>
            <person name="Grigoriev I.V."/>
            <person name="Hibbett D."/>
            <person name="Nagy L.G."/>
            <person name="Martin F.M."/>
        </authorList>
    </citation>
    <scope>NUCLEOTIDE SEQUENCE</scope>
    <source>
        <strain evidence="1">Prilba</strain>
    </source>
</reference>
<dbReference type="EMBL" id="WHVB01000002">
    <property type="protein sequence ID" value="KAF8485964.1"/>
    <property type="molecule type" value="Genomic_DNA"/>
</dbReference>
<keyword evidence="2" id="KW-1185">Reference proteome</keyword>
<gene>
    <name evidence="1" type="ORF">DFH94DRAFT_688340</name>
</gene>
<dbReference type="AlphaFoldDB" id="A0A9P5N478"/>
<sequence>MSCYGPSQRFGGEEHSIASIPSSVGACPYFHTSSSSPSPLGLERKSRASEVGCSYPVSVAPALPATRLNHPCLFPLRHLLRSQLKYPRLNVVTEDEAVQQCKAEEDAVDAPSGAHALAGNVEPTSLPDQGEVEVDISQPTIAATEELDSASKELLRMDTSPVRRISALPSLRLLPAQVR</sequence>
<name>A0A9P5N478_9AGAM</name>
<protein>
    <submittedName>
        <fullName evidence="1">Uncharacterized protein</fullName>
    </submittedName>
</protein>
<evidence type="ECO:0000313" key="1">
    <source>
        <dbReference type="EMBL" id="KAF8485964.1"/>
    </source>
</evidence>
<comment type="caution">
    <text evidence="1">The sequence shown here is derived from an EMBL/GenBank/DDBJ whole genome shotgun (WGS) entry which is preliminary data.</text>
</comment>
<proteinExistence type="predicted"/>
<organism evidence="1 2">
    <name type="scientific">Russula ochroleuca</name>
    <dbReference type="NCBI Taxonomy" id="152965"/>
    <lineage>
        <taxon>Eukaryota</taxon>
        <taxon>Fungi</taxon>
        <taxon>Dikarya</taxon>
        <taxon>Basidiomycota</taxon>
        <taxon>Agaricomycotina</taxon>
        <taxon>Agaricomycetes</taxon>
        <taxon>Russulales</taxon>
        <taxon>Russulaceae</taxon>
        <taxon>Russula</taxon>
    </lineage>
</organism>
<reference evidence="1" key="2">
    <citation type="journal article" date="2020" name="Nat. Commun.">
        <title>Large-scale genome sequencing of mycorrhizal fungi provides insights into the early evolution of symbiotic traits.</title>
        <authorList>
            <person name="Miyauchi S."/>
            <person name="Kiss E."/>
            <person name="Kuo A."/>
            <person name="Drula E."/>
            <person name="Kohler A."/>
            <person name="Sanchez-Garcia M."/>
            <person name="Morin E."/>
            <person name="Andreopoulos B."/>
            <person name="Barry K.W."/>
            <person name="Bonito G."/>
            <person name="Buee M."/>
            <person name="Carver A."/>
            <person name="Chen C."/>
            <person name="Cichocki N."/>
            <person name="Clum A."/>
            <person name="Culley D."/>
            <person name="Crous P.W."/>
            <person name="Fauchery L."/>
            <person name="Girlanda M."/>
            <person name="Hayes R.D."/>
            <person name="Keri Z."/>
            <person name="LaButti K."/>
            <person name="Lipzen A."/>
            <person name="Lombard V."/>
            <person name="Magnuson J."/>
            <person name="Maillard F."/>
            <person name="Murat C."/>
            <person name="Nolan M."/>
            <person name="Ohm R.A."/>
            <person name="Pangilinan J."/>
            <person name="Pereira M.F."/>
            <person name="Perotto S."/>
            <person name="Peter M."/>
            <person name="Pfister S."/>
            <person name="Riley R."/>
            <person name="Sitrit Y."/>
            <person name="Stielow J.B."/>
            <person name="Szollosi G."/>
            <person name="Zifcakova L."/>
            <person name="Stursova M."/>
            <person name="Spatafora J.W."/>
            <person name="Tedersoo L."/>
            <person name="Vaario L.M."/>
            <person name="Yamada A."/>
            <person name="Yan M."/>
            <person name="Wang P."/>
            <person name="Xu J."/>
            <person name="Bruns T."/>
            <person name="Baldrian P."/>
            <person name="Vilgalys R."/>
            <person name="Dunand C."/>
            <person name="Henrissat B."/>
            <person name="Grigoriev I.V."/>
            <person name="Hibbett D."/>
            <person name="Nagy L.G."/>
            <person name="Martin F.M."/>
        </authorList>
    </citation>
    <scope>NUCLEOTIDE SEQUENCE</scope>
    <source>
        <strain evidence="1">Prilba</strain>
    </source>
</reference>
<accession>A0A9P5N478</accession>
<dbReference type="OrthoDB" id="10627318at2759"/>
<evidence type="ECO:0000313" key="2">
    <source>
        <dbReference type="Proteomes" id="UP000759537"/>
    </source>
</evidence>
<dbReference type="Proteomes" id="UP000759537">
    <property type="component" value="Unassembled WGS sequence"/>
</dbReference>